<evidence type="ECO:0000256" key="1">
    <source>
        <dbReference type="ARBA" id="ARBA00004651"/>
    </source>
</evidence>
<evidence type="ECO:0000256" key="4">
    <source>
        <dbReference type="ARBA" id="ARBA00022692"/>
    </source>
</evidence>
<sequence>MTRWASIVIARKWRVFAFAVLIVTVCGVWGTGVFSKLSTGGYIDPASDSAQVAEIIDRNFGQQHPDIVAIYTPPEGKTVADIEQKVTSVLDRFAAENLTRSVSSYWTATPPGKGLLLSEDGTKAAAAIILAPDPRSAMADFNQLLPQLEVDGVDVEFAGGSVVGQAFNHQLQKDLIRAEAIALPITLVLLVFIFGGLTAAAVPVLVGILAVLGALATLRVLTMFTEVSSFAINVASLIGLGLAIDYGLFVVSRFREELESGSTPHEAARRTILTAGRTVMFSGLLLICAFAGMLVYPQAVIRSLGFGAIAAVTSAAVLTLTAVPALLAILGHRINSLTWRTNAAQRGEVRARRFWGGVVTRVMRRPIAFAVIIISGLLVLAAPLGGATLGEVTYTALPAGDPARTAMETLATEFPATGEGATVILRGTDGAPPTPADTTTVISAASRVDGITQALVVATRDDVVAMQALYAGDVGSDRASAAVDELRAIAAPEGTQLLVGGGQAMVDDGNAAIVRWLPIMVAIMVGSTLVLLFLAFGSVVLPIKAVAMAGLSLAATFGVLTWVFEQGNGAALLGVSPSPLEATFVVLILAVVFGLSTDYEVFLMSRMVEARAEGATTEEAVRFGAEHTGRVVTAAALLLIVVTGAFTASGLSIMRFLGVGMILALIIDATVVRMLLVPSLVKLMGEANWWAPAWMTRIHARFGIGHGREIETSHHRVKTSISS</sequence>
<dbReference type="OrthoDB" id="7051771at2"/>
<dbReference type="SUPFAM" id="SSF82866">
    <property type="entry name" value="Multidrug efflux transporter AcrB transmembrane domain"/>
    <property type="match status" value="2"/>
</dbReference>
<dbReference type="EMBL" id="CP021356">
    <property type="protein sequence ID" value="AWK76799.1"/>
    <property type="molecule type" value="Genomic_DNA"/>
</dbReference>
<dbReference type="InterPro" id="IPR004869">
    <property type="entry name" value="MMPL_dom"/>
</dbReference>
<keyword evidence="9" id="KW-0614">Plasmid</keyword>
<dbReference type="KEGG" id="roz:CBI38_35915"/>
<feature type="transmembrane region" description="Helical" evidence="7">
    <location>
        <begin position="230"/>
        <end position="251"/>
    </location>
</feature>
<dbReference type="Proteomes" id="UP000245711">
    <property type="component" value="Plasmid pRB29"/>
</dbReference>
<feature type="transmembrane region" description="Helical" evidence="7">
    <location>
        <begin position="584"/>
        <end position="603"/>
    </location>
</feature>
<keyword evidence="3" id="KW-1003">Cell membrane</keyword>
<feature type="transmembrane region" description="Helical" evidence="7">
    <location>
        <begin position="367"/>
        <end position="389"/>
    </location>
</feature>
<feature type="transmembrane region" description="Helical" evidence="7">
    <location>
        <begin position="631"/>
        <end position="650"/>
    </location>
</feature>
<dbReference type="RefSeq" id="WP_109336218.1">
    <property type="nucleotide sequence ID" value="NZ_CP021356.1"/>
</dbReference>
<feature type="transmembrane region" description="Helical" evidence="7">
    <location>
        <begin position="546"/>
        <end position="564"/>
    </location>
</feature>
<keyword evidence="6 7" id="KW-0472">Membrane</keyword>
<evidence type="ECO:0000256" key="7">
    <source>
        <dbReference type="SAM" id="Phobius"/>
    </source>
</evidence>
<comment type="subcellular location">
    <subcellularLocation>
        <location evidence="1">Cell membrane</location>
        <topology evidence="1">Multi-pass membrane protein</topology>
    </subcellularLocation>
</comment>
<feature type="transmembrane region" description="Helical" evidence="7">
    <location>
        <begin position="513"/>
        <end position="534"/>
    </location>
</feature>
<feature type="transmembrane region" description="Helical" evidence="7">
    <location>
        <begin position="204"/>
        <end position="224"/>
    </location>
</feature>
<name>A0A2S2C7E7_9NOCA</name>
<dbReference type="Gene3D" id="1.20.1640.10">
    <property type="entry name" value="Multidrug efflux transporter AcrB transmembrane domain"/>
    <property type="match status" value="2"/>
</dbReference>
<feature type="transmembrane region" description="Helical" evidence="7">
    <location>
        <begin position="272"/>
        <end position="296"/>
    </location>
</feature>
<dbReference type="InterPro" id="IPR050545">
    <property type="entry name" value="Mycobact_MmpL"/>
</dbReference>
<evidence type="ECO:0000256" key="3">
    <source>
        <dbReference type="ARBA" id="ARBA00022475"/>
    </source>
</evidence>
<reference evidence="9 10" key="1">
    <citation type="submission" date="2017-05" db="EMBL/GenBank/DDBJ databases">
        <title>Isolation of Rhodococcus sp. S2-17 biodegrading of BP-3.</title>
        <authorList>
            <person name="Lee Y."/>
            <person name="Kim K.H."/>
            <person name="Chun B.H."/>
            <person name="Jung H.S."/>
            <person name="Jeon C.O."/>
        </authorList>
    </citation>
    <scope>NUCLEOTIDE SEQUENCE [LARGE SCALE GENOMIC DNA]</scope>
    <source>
        <strain evidence="9 10">S2-17</strain>
        <plasmid evidence="10">prb29</plasmid>
    </source>
</reference>
<keyword evidence="10" id="KW-1185">Reference proteome</keyword>
<geneLocation type="plasmid" evidence="10">
    <name>prb29</name>
</geneLocation>
<protein>
    <recommendedName>
        <fullName evidence="8">Membrane transport protein MMPL domain-containing protein</fullName>
    </recommendedName>
</protein>
<feature type="domain" description="Membrane transport protein MMPL" evidence="8">
    <location>
        <begin position="437"/>
        <end position="692"/>
    </location>
</feature>
<dbReference type="Pfam" id="PF03176">
    <property type="entry name" value="MMPL"/>
    <property type="match status" value="2"/>
</dbReference>
<evidence type="ECO:0000259" key="8">
    <source>
        <dbReference type="Pfam" id="PF03176"/>
    </source>
</evidence>
<evidence type="ECO:0000256" key="5">
    <source>
        <dbReference type="ARBA" id="ARBA00022989"/>
    </source>
</evidence>
<feature type="transmembrane region" description="Helical" evidence="7">
    <location>
        <begin position="656"/>
        <end position="676"/>
    </location>
</feature>
<dbReference type="AlphaFoldDB" id="A0A2S2C7E7"/>
<dbReference type="PANTHER" id="PTHR33406">
    <property type="entry name" value="MEMBRANE PROTEIN MJ1562-RELATED"/>
    <property type="match status" value="1"/>
</dbReference>
<proteinExistence type="inferred from homology"/>
<evidence type="ECO:0000313" key="10">
    <source>
        <dbReference type="Proteomes" id="UP000245711"/>
    </source>
</evidence>
<gene>
    <name evidence="9" type="ORF">CBI38_35915</name>
</gene>
<evidence type="ECO:0000256" key="6">
    <source>
        <dbReference type="ARBA" id="ARBA00023136"/>
    </source>
</evidence>
<feature type="domain" description="Membrane transport protein MMPL" evidence="8">
    <location>
        <begin position="45"/>
        <end position="368"/>
    </location>
</feature>
<evidence type="ECO:0000313" key="9">
    <source>
        <dbReference type="EMBL" id="AWK76799.1"/>
    </source>
</evidence>
<dbReference type="PANTHER" id="PTHR33406:SF11">
    <property type="entry name" value="MEMBRANE PROTEIN SCO6666-RELATED"/>
    <property type="match status" value="1"/>
</dbReference>
<keyword evidence="4 7" id="KW-0812">Transmembrane</keyword>
<accession>A0A2S2C7E7</accession>
<dbReference type="GO" id="GO:0005886">
    <property type="term" value="C:plasma membrane"/>
    <property type="evidence" value="ECO:0007669"/>
    <property type="project" value="UniProtKB-SubCell"/>
</dbReference>
<feature type="transmembrane region" description="Helical" evidence="7">
    <location>
        <begin position="180"/>
        <end position="197"/>
    </location>
</feature>
<keyword evidence="5 7" id="KW-1133">Transmembrane helix</keyword>
<evidence type="ECO:0000256" key="2">
    <source>
        <dbReference type="ARBA" id="ARBA00010157"/>
    </source>
</evidence>
<comment type="similarity">
    <text evidence="2">Belongs to the resistance-nodulation-cell division (RND) (TC 2.A.6) family. MmpL subfamily.</text>
</comment>
<organism evidence="9 10">
    <name type="scientific">Rhodococcus oxybenzonivorans</name>
    <dbReference type="NCBI Taxonomy" id="1990687"/>
    <lineage>
        <taxon>Bacteria</taxon>
        <taxon>Bacillati</taxon>
        <taxon>Actinomycetota</taxon>
        <taxon>Actinomycetes</taxon>
        <taxon>Mycobacteriales</taxon>
        <taxon>Nocardiaceae</taxon>
        <taxon>Rhodococcus</taxon>
    </lineage>
</organism>
<feature type="transmembrane region" description="Helical" evidence="7">
    <location>
        <begin position="308"/>
        <end position="330"/>
    </location>
</feature>